<evidence type="ECO:0000313" key="1">
    <source>
        <dbReference type="EMBL" id="KAJ1083456.1"/>
    </source>
</evidence>
<dbReference type="EMBL" id="JANPWB010000016">
    <property type="protein sequence ID" value="KAJ1083456.1"/>
    <property type="molecule type" value="Genomic_DNA"/>
</dbReference>
<gene>
    <name evidence="1" type="ORF">NDU88_003615</name>
</gene>
<protein>
    <submittedName>
        <fullName evidence="1">Uncharacterized protein</fullName>
    </submittedName>
</protein>
<sequence length="184" mass="19835">MPIILVQRGAPVSANVVIKNALAGGCGLATTEDGRLAKAHRSAVGPGPGGEALWLQCDPPASLPRIRRERLKPGSPLAKRRVAPITFPPGPAATGAYVWMPDRGFTYDLWPSTPQRSGGSSFSRTAFRCVPECHSIEGLQPTPVSFPHKHRSGPPHPPRLQQGLFDGRTRHGYWRIAAATRLID</sequence>
<evidence type="ECO:0000313" key="2">
    <source>
        <dbReference type="Proteomes" id="UP001066276"/>
    </source>
</evidence>
<comment type="caution">
    <text evidence="1">The sequence shown here is derived from an EMBL/GenBank/DDBJ whole genome shotgun (WGS) entry which is preliminary data.</text>
</comment>
<accession>A0AAV7KVE3</accession>
<proteinExistence type="predicted"/>
<organism evidence="1 2">
    <name type="scientific">Pleurodeles waltl</name>
    <name type="common">Iberian ribbed newt</name>
    <dbReference type="NCBI Taxonomy" id="8319"/>
    <lineage>
        <taxon>Eukaryota</taxon>
        <taxon>Metazoa</taxon>
        <taxon>Chordata</taxon>
        <taxon>Craniata</taxon>
        <taxon>Vertebrata</taxon>
        <taxon>Euteleostomi</taxon>
        <taxon>Amphibia</taxon>
        <taxon>Batrachia</taxon>
        <taxon>Caudata</taxon>
        <taxon>Salamandroidea</taxon>
        <taxon>Salamandridae</taxon>
        <taxon>Pleurodelinae</taxon>
        <taxon>Pleurodeles</taxon>
    </lineage>
</organism>
<dbReference type="Proteomes" id="UP001066276">
    <property type="component" value="Chromosome 12"/>
</dbReference>
<name>A0AAV7KVE3_PLEWA</name>
<keyword evidence="2" id="KW-1185">Reference proteome</keyword>
<reference evidence="1" key="1">
    <citation type="journal article" date="2022" name="bioRxiv">
        <title>Sequencing and chromosome-scale assembly of the giantPleurodeles waltlgenome.</title>
        <authorList>
            <person name="Brown T."/>
            <person name="Elewa A."/>
            <person name="Iarovenko S."/>
            <person name="Subramanian E."/>
            <person name="Araus A.J."/>
            <person name="Petzold A."/>
            <person name="Susuki M."/>
            <person name="Suzuki K.-i.T."/>
            <person name="Hayashi T."/>
            <person name="Toyoda A."/>
            <person name="Oliveira C."/>
            <person name="Osipova E."/>
            <person name="Leigh N.D."/>
            <person name="Simon A."/>
            <person name="Yun M.H."/>
        </authorList>
    </citation>
    <scope>NUCLEOTIDE SEQUENCE</scope>
    <source>
        <strain evidence="1">20211129_DDA</strain>
        <tissue evidence="1">Liver</tissue>
    </source>
</reference>
<dbReference type="AlphaFoldDB" id="A0AAV7KVE3"/>